<feature type="region of interest" description="Disordered" evidence="1">
    <location>
        <begin position="32"/>
        <end position="54"/>
    </location>
</feature>
<reference evidence="3 4" key="1">
    <citation type="submission" date="2016-10" db="EMBL/GenBank/DDBJ databases">
        <authorList>
            <person name="de Groot N.N."/>
        </authorList>
    </citation>
    <scope>NUCLEOTIDE SEQUENCE [LARGE SCALE GENOMIC DNA]</scope>
    <source>
        <strain evidence="3 4">DSM 23042</strain>
    </source>
</reference>
<dbReference type="EMBL" id="FOGU01000016">
    <property type="protein sequence ID" value="SES39891.1"/>
    <property type="molecule type" value="Genomic_DNA"/>
</dbReference>
<dbReference type="Proteomes" id="UP000198885">
    <property type="component" value="Unassembled WGS sequence"/>
</dbReference>
<evidence type="ECO:0000313" key="4">
    <source>
        <dbReference type="Proteomes" id="UP000198885"/>
    </source>
</evidence>
<gene>
    <name evidence="3" type="ORF">SAMN04490244_11641</name>
</gene>
<organism evidence="3 4">
    <name type="scientific">Tranquillimonas rosea</name>
    <dbReference type="NCBI Taxonomy" id="641238"/>
    <lineage>
        <taxon>Bacteria</taxon>
        <taxon>Pseudomonadati</taxon>
        <taxon>Pseudomonadota</taxon>
        <taxon>Alphaproteobacteria</taxon>
        <taxon>Rhodobacterales</taxon>
        <taxon>Roseobacteraceae</taxon>
        <taxon>Tranquillimonas</taxon>
    </lineage>
</organism>
<proteinExistence type="predicted"/>
<keyword evidence="4" id="KW-1185">Reference proteome</keyword>
<evidence type="ECO:0000256" key="1">
    <source>
        <dbReference type="SAM" id="MobiDB-lite"/>
    </source>
</evidence>
<name>A0A1H9X1I0_9RHOB</name>
<accession>A0A1H9X1I0</accession>
<protein>
    <submittedName>
        <fullName evidence="3">Uncharacterized protein</fullName>
    </submittedName>
</protein>
<dbReference type="AlphaFoldDB" id="A0A1H9X1I0"/>
<feature type="chain" id="PRO_5011715320" evidence="2">
    <location>
        <begin position="22"/>
        <end position="137"/>
    </location>
</feature>
<dbReference type="STRING" id="641238.SAMN04490244_11641"/>
<feature type="signal peptide" evidence="2">
    <location>
        <begin position="1"/>
        <end position="21"/>
    </location>
</feature>
<evidence type="ECO:0000313" key="3">
    <source>
        <dbReference type="EMBL" id="SES39891.1"/>
    </source>
</evidence>
<sequence length="137" mass="15433">MMGSRCTALALTVLLAGPVTAQDSFMLPDLDEEQENPDCPNAPARPEWVTNPSNEGLTRSELATELYQQQGYRNVVEAGECTCELRFPSWDRVTEAMETEFAGISRFEFLEVIPDIRKATKTYRNEGRPICRDAGLW</sequence>
<keyword evidence="2" id="KW-0732">Signal</keyword>
<evidence type="ECO:0000256" key="2">
    <source>
        <dbReference type="SAM" id="SignalP"/>
    </source>
</evidence>